<keyword evidence="3" id="KW-1185">Reference proteome</keyword>
<organism evidence="2 3">
    <name type="scientific">Chloroflexus aurantiacus (strain ATCC 29366 / DSM 635 / J-10-fl)</name>
    <dbReference type="NCBI Taxonomy" id="324602"/>
    <lineage>
        <taxon>Bacteria</taxon>
        <taxon>Bacillati</taxon>
        <taxon>Chloroflexota</taxon>
        <taxon>Chloroflexia</taxon>
        <taxon>Chloroflexales</taxon>
        <taxon>Chloroflexineae</taxon>
        <taxon>Chloroflexaceae</taxon>
        <taxon>Chloroflexus</taxon>
    </lineage>
</organism>
<keyword evidence="1" id="KW-0812">Transmembrane</keyword>
<keyword evidence="1" id="KW-1133">Transmembrane helix</keyword>
<dbReference type="KEGG" id="cau:Caur_1019"/>
<dbReference type="Proteomes" id="UP000002008">
    <property type="component" value="Chromosome"/>
</dbReference>
<reference evidence="3" key="1">
    <citation type="journal article" date="2011" name="BMC Genomics">
        <title>Complete genome sequence of the filamentous anoxygenic phototrophic bacterium Chloroflexus aurantiacus.</title>
        <authorList>
            <person name="Tang K.H."/>
            <person name="Barry K."/>
            <person name="Chertkov O."/>
            <person name="Dalin E."/>
            <person name="Han C.S."/>
            <person name="Hauser L.J."/>
            <person name="Honchak B.M."/>
            <person name="Karbach L.E."/>
            <person name="Land M.L."/>
            <person name="Lapidus A."/>
            <person name="Larimer F.W."/>
            <person name="Mikhailova N."/>
            <person name="Pitluck S."/>
            <person name="Pierson B.K."/>
            <person name="Blankenship R.E."/>
        </authorList>
    </citation>
    <scope>NUCLEOTIDE SEQUENCE [LARGE SCALE GENOMIC DNA]</scope>
    <source>
        <strain evidence="3">ATCC 29366 / DSM 635 / J-10-fl</strain>
    </source>
</reference>
<dbReference type="PATRIC" id="fig|324602.8.peg.1160"/>
<keyword evidence="1" id="KW-0472">Membrane</keyword>
<dbReference type="AlphaFoldDB" id="A9WIF1"/>
<dbReference type="STRING" id="324602.Caur_1019"/>
<accession>A9WIF1</accession>
<dbReference type="EnsemblBacteria" id="ABY34251">
    <property type="protein sequence ID" value="ABY34251"/>
    <property type="gene ID" value="Caur_1019"/>
</dbReference>
<protein>
    <recommendedName>
        <fullName evidence="4">Carboxypeptidase regulatory-like domain-containing protein</fullName>
    </recommendedName>
</protein>
<evidence type="ECO:0000313" key="3">
    <source>
        <dbReference type="Proteomes" id="UP000002008"/>
    </source>
</evidence>
<feature type="transmembrane region" description="Helical" evidence="1">
    <location>
        <begin position="36"/>
        <end position="57"/>
    </location>
</feature>
<sequence length="150" mass="15946">MTDEQRSSQPPQGQFDPDYYVQWQPPVIPPGQGRRVVRIAIVFLSGVLVLIALIALWRSNLIALPGGRGDIVGRVAAPAEGAVVFTGTDFTEIPVAADGSFIVRGVPSGRQILYVAFAGTAWEVAVDVPNQGTVDVGVITVQPTAEPVQR</sequence>
<gene>
    <name evidence="2" type="ordered locus">Caur_1019</name>
</gene>
<proteinExistence type="predicted"/>
<dbReference type="HOGENOM" id="CLU_121815_0_0_0"/>
<evidence type="ECO:0000256" key="1">
    <source>
        <dbReference type="SAM" id="Phobius"/>
    </source>
</evidence>
<name>A9WIF1_CHLAA</name>
<dbReference type="InParanoid" id="A9WIF1"/>
<evidence type="ECO:0008006" key="4">
    <source>
        <dbReference type="Google" id="ProtNLM"/>
    </source>
</evidence>
<evidence type="ECO:0000313" key="2">
    <source>
        <dbReference type="EMBL" id="ABY34251.1"/>
    </source>
</evidence>
<dbReference type="RefSeq" id="WP_012256907.1">
    <property type="nucleotide sequence ID" value="NC_010175.1"/>
</dbReference>
<dbReference type="EMBL" id="CP000909">
    <property type="protein sequence ID" value="ABY34251.1"/>
    <property type="molecule type" value="Genomic_DNA"/>
</dbReference>